<dbReference type="GO" id="GO:0005886">
    <property type="term" value="C:plasma membrane"/>
    <property type="evidence" value="ECO:0007669"/>
    <property type="project" value="TreeGrafter"/>
</dbReference>
<dbReference type="Pfam" id="PF06123">
    <property type="entry name" value="CreD"/>
    <property type="match status" value="1"/>
</dbReference>
<dbReference type="NCBIfam" id="NF008712">
    <property type="entry name" value="PRK11715.1-1"/>
    <property type="match status" value="1"/>
</dbReference>
<reference evidence="2" key="1">
    <citation type="submission" date="2022-10" db="EMBL/GenBank/DDBJ databases">
        <authorList>
            <person name="Yu W.X."/>
        </authorList>
    </citation>
    <scope>NUCLEOTIDE SEQUENCE</scope>
    <source>
        <strain evidence="2">AAT</strain>
    </source>
</reference>
<feature type="transmembrane region" description="Helical" evidence="1">
    <location>
        <begin position="12"/>
        <end position="35"/>
    </location>
</feature>
<feature type="transmembrane region" description="Helical" evidence="1">
    <location>
        <begin position="409"/>
        <end position="428"/>
    </location>
</feature>
<keyword evidence="1" id="KW-0812">Transmembrane</keyword>
<dbReference type="Proteomes" id="UP001209229">
    <property type="component" value="Unassembled WGS sequence"/>
</dbReference>
<organism evidence="2 3">
    <name type="scientific">Plebeiibacterium sediminum</name>
    <dbReference type="NCBI Taxonomy" id="2992112"/>
    <lineage>
        <taxon>Bacteria</taxon>
        <taxon>Pseudomonadati</taxon>
        <taxon>Bacteroidota</taxon>
        <taxon>Bacteroidia</taxon>
        <taxon>Marinilabiliales</taxon>
        <taxon>Marinilabiliaceae</taxon>
        <taxon>Plebeiibacterium</taxon>
    </lineage>
</organism>
<dbReference type="EMBL" id="JAPDPJ010000003">
    <property type="protein sequence ID" value="MCW3785452.1"/>
    <property type="molecule type" value="Genomic_DNA"/>
</dbReference>
<gene>
    <name evidence="2" type="primary">creD</name>
    <name evidence="2" type="ORF">OM075_03180</name>
</gene>
<keyword evidence="1" id="KW-0472">Membrane</keyword>
<feature type="transmembrane region" description="Helical" evidence="1">
    <location>
        <begin position="357"/>
        <end position="378"/>
    </location>
</feature>
<evidence type="ECO:0000313" key="2">
    <source>
        <dbReference type="EMBL" id="MCW3785452.1"/>
    </source>
</evidence>
<dbReference type="AlphaFoldDB" id="A0AAE3M1E8"/>
<comment type="caution">
    <text evidence="2">The sequence shown here is derived from an EMBL/GenBank/DDBJ whole genome shotgun (WGS) entry which is preliminary data.</text>
</comment>
<dbReference type="PIRSF" id="PIRSF004548">
    <property type="entry name" value="CreD"/>
    <property type="match status" value="1"/>
</dbReference>
<dbReference type="PANTHER" id="PTHR30092:SF0">
    <property type="entry name" value="INNER MEMBRANE PROTEIN CRED"/>
    <property type="match status" value="1"/>
</dbReference>
<evidence type="ECO:0000313" key="3">
    <source>
        <dbReference type="Proteomes" id="UP001209229"/>
    </source>
</evidence>
<keyword evidence="3" id="KW-1185">Reference proteome</keyword>
<evidence type="ECO:0000256" key="1">
    <source>
        <dbReference type="SAM" id="Phobius"/>
    </source>
</evidence>
<feature type="transmembrane region" description="Helical" evidence="1">
    <location>
        <begin position="331"/>
        <end position="351"/>
    </location>
</feature>
<dbReference type="InterPro" id="IPR010364">
    <property type="entry name" value="Uncharacterised_IM_CreD"/>
</dbReference>
<dbReference type="PANTHER" id="PTHR30092">
    <property type="entry name" value="INNER MEMBRANE PROTEIN CRED"/>
    <property type="match status" value="1"/>
</dbReference>
<sequence>MKTIDEITSKDFWAHNLTLKLAIIGVMILLLLIPLNMVEDIIIEREESNAQVDKEMLESWGNQQNISGPILQIPVKYTYEDNDGKIQHLKKWIHIMPEELSVISNIIPETRKRGIFKSTVYTAKINMSGFFKPQLDNYEQESEVLYNEAILSLGITDNRGIKGKINFSVNKTPLQIEPGLICQDLMKNGINAKLNQIDTINNKKIGYDLNFSISGTTSLQFLPVGKQTTTDITSTWNDPKFSGSFLPITRTINDKGFSAHYEITNLNRTFPQQWTGSKYNIFNSSFGVDLYVPNNHYQKSLRSAKYGILFIILTTLIFLFIELYKKKQIHYLQYLLVSLALVLFFSILTALSEHIGFNWAYIVASVAIITLITSYSKLLLNDKQVVYWIGGLITSLYTFLFVLLQLNDYAFLAGNIGLFIILAIIMKVSSKIKLK</sequence>
<protein>
    <submittedName>
        <fullName evidence="2">Cell envelope integrity protein CreD</fullName>
    </submittedName>
</protein>
<feature type="transmembrane region" description="Helical" evidence="1">
    <location>
        <begin position="306"/>
        <end position="324"/>
    </location>
</feature>
<feature type="transmembrane region" description="Helical" evidence="1">
    <location>
        <begin position="385"/>
        <end position="403"/>
    </location>
</feature>
<name>A0AAE3M1E8_9BACT</name>
<dbReference type="RefSeq" id="WP_301189024.1">
    <property type="nucleotide sequence ID" value="NZ_JAPDPJ010000003.1"/>
</dbReference>
<keyword evidence="1" id="KW-1133">Transmembrane helix</keyword>
<proteinExistence type="predicted"/>
<accession>A0AAE3M1E8</accession>